<keyword evidence="6" id="KW-1185">Reference proteome</keyword>
<keyword evidence="1" id="KW-0285">Flavoprotein</keyword>
<dbReference type="Gramene" id="KRH58393">
    <property type="protein sequence ID" value="KRH58393"/>
    <property type="gene ID" value="GLYMA_05G125400"/>
</dbReference>
<evidence type="ECO:0000256" key="2">
    <source>
        <dbReference type="ARBA" id="ARBA00022827"/>
    </source>
</evidence>
<evidence type="ECO:0000313" key="4">
    <source>
        <dbReference type="EMBL" id="KRH58393.1"/>
    </source>
</evidence>
<dbReference type="AlphaFoldDB" id="K7KPV5"/>
<dbReference type="SMR" id="K7KPV5"/>
<dbReference type="InterPro" id="IPR012951">
    <property type="entry name" value="BBE"/>
</dbReference>
<dbReference type="Gene3D" id="3.30.465.10">
    <property type="match status" value="2"/>
</dbReference>
<dbReference type="InterPro" id="IPR036318">
    <property type="entry name" value="FAD-bd_PCMH-like_sf"/>
</dbReference>
<reference evidence="4" key="3">
    <citation type="submission" date="2018-07" db="EMBL/GenBank/DDBJ databases">
        <title>WGS assembly of Glycine max.</title>
        <authorList>
            <person name="Schmutz J."/>
            <person name="Cannon S."/>
            <person name="Schlueter J."/>
            <person name="Ma J."/>
            <person name="Mitros T."/>
            <person name="Nelson W."/>
            <person name="Hyten D."/>
            <person name="Song Q."/>
            <person name="Thelen J."/>
            <person name="Cheng J."/>
            <person name="Xu D."/>
            <person name="Hellsten U."/>
            <person name="May G."/>
            <person name="Yu Y."/>
            <person name="Sakurai T."/>
            <person name="Umezawa T."/>
            <person name="Bhattacharyya M."/>
            <person name="Sandhu D."/>
            <person name="Valliyodan B."/>
            <person name="Lindquist E."/>
            <person name="Peto M."/>
            <person name="Grant D."/>
            <person name="Shu S."/>
            <person name="Goodstein D."/>
            <person name="Barry K."/>
            <person name="Futrell-Griggs M."/>
            <person name="Abernathy B."/>
            <person name="Du J."/>
            <person name="Tian Z."/>
            <person name="Zhu L."/>
            <person name="Gill N."/>
            <person name="Joshi T."/>
            <person name="Libault M."/>
            <person name="Sethuraman A."/>
            <person name="Zhang X."/>
            <person name="Shinozaki K."/>
            <person name="Nguyen H."/>
            <person name="Wing R."/>
            <person name="Cregan P."/>
            <person name="Specht J."/>
            <person name="Grimwood J."/>
            <person name="Rokhsar D."/>
            <person name="Stacey G."/>
            <person name="Shoemaker R."/>
            <person name="Jackson S."/>
        </authorList>
    </citation>
    <scope>NUCLEOTIDE SEQUENCE</scope>
    <source>
        <tissue evidence="4">Callus</tissue>
    </source>
</reference>
<dbReference type="PANTHER" id="PTHR32448">
    <property type="entry name" value="OS08G0158400 PROTEIN"/>
    <property type="match status" value="1"/>
</dbReference>
<reference evidence="4 5" key="1">
    <citation type="journal article" date="2010" name="Nature">
        <title>Genome sequence of the palaeopolyploid soybean.</title>
        <authorList>
            <person name="Schmutz J."/>
            <person name="Cannon S.B."/>
            <person name="Schlueter J."/>
            <person name="Ma J."/>
            <person name="Mitros T."/>
            <person name="Nelson W."/>
            <person name="Hyten D.L."/>
            <person name="Song Q."/>
            <person name="Thelen J.J."/>
            <person name="Cheng J."/>
            <person name="Xu D."/>
            <person name="Hellsten U."/>
            <person name="May G.D."/>
            <person name="Yu Y."/>
            <person name="Sakurai T."/>
            <person name="Umezawa T."/>
            <person name="Bhattacharyya M.K."/>
            <person name="Sandhu D."/>
            <person name="Valliyodan B."/>
            <person name="Lindquist E."/>
            <person name="Peto M."/>
            <person name="Grant D."/>
            <person name="Shu S."/>
            <person name="Goodstein D."/>
            <person name="Barry K."/>
            <person name="Futrell-Griggs M."/>
            <person name="Abernathy B."/>
            <person name="Du J."/>
            <person name="Tian Z."/>
            <person name="Zhu L."/>
            <person name="Gill N."/>
            <person name="Joshi T."/>
            <person name="Libault M."/>
            <person name="Sethuraman A."/>
            <person name="Zhang X.-C."/>
            <person name="Shinozaki K."/>
            <person name="Nguyen H.T."/>
            <person name="Wing R.A."/>
            <person name="Cregan P."/>
            <person name="Specht J."/>
            <person name="Grimwood J."/>
            <person name="Rokhsar D."/>
            <person name="Stacey G."/>
            <person name="Shoemaker R.C."/>
            <person name="Jackson S.A."/>
        </authorList>
    </citation>
    <scope>NUCLEOTIDE SEQUENCE</scope>
    <source>
        <strain evidence="5">cv. Williams 82</strain>
        <tissue evidence="4">Callus</tissue>
    </source>
</reference>
<organism evidence="4">
    <name type="scientific">Glycine max</name>
    <name type="common">Soybean</name>
    <name type="synonym">Glycine hispida</name>
    <dbReference type="NCBI Taxonomy" id="3847"/>
    <lineage>
        <taxon>Eukaryota</taxon>
        <taxon>Viridiplantae</taxon>
        <taxon>Streptophyta</taxon>
        <taxon>Embryophyta</taxon>
        <taxon>Tracheophyta</taxon>
        <taxon>Spermatophyta</taxon>
        <taxon>Magnoliopsida</taxon>
        <taxon>eudicotyledons</taxon>
        <taxon>Gunneridae</taxon>
        <taxon>Pentapetalae</taxon>
        <taxon>rosids</taxon>
        <taxon>fabids</taxon>
        <taxon>Fabales</taxon>
        <taxon>Fabaceae</taxon>
        <taxon>Papilionoideae</taxon>
        <taxon>50 kb inversion clade</taxon>
        <taxon>NPAAA clade</taxon>
        <taxon>indigoferoid/millettioid clade</taxon>
        <taxon>Phaseoleae</taxon>
        <taxon>Glycine</taxon>
        <taxon>Glycine subgen. Soja</taxon>
    </lineage>
</organism>
<gene>
    <name evidence="4" type="ORF">GLYMA_05G125400</name>
</gene>
<proteinExistence type="predicted"/>
<dbReference type="PaxDb" id="3847-GLYMA05G25521.1"/>
<dbReference type="HOGENOM" id="CLU_018354_6_1_1"/>
<dbReference type="Pfam" id="PF08031">
    <property type="entry name" value="BBE"/>
    <property type="match status" value="1"/>
</dbReference>
<dbReference type="GO" id="GO:0050660">
    <property type="term" value="F:flavin adenine dinucleotide binding"/>
    <property type="evidence" value="ECO:0007669"/>
    <property type="project" value="InterPro"/>
</dbReference>
<dbReference type="EnsemblPlants" id="KRH58393">
    <property type="protein sequence ID" value="KRH58393"/>
    <property type="gene ID" value="GLYMA_05G125400"/>
</dbReference>
<dbReference type="eggNOG" id="ENOG502QXVG">
    <property type="taxonomic scope" value="Eukaryota"/>
</dbReference>
<evidence type="ECO:0000313" key="6">
    <source>
        <dbReference type="Proteomes" id="UP000008827"/>
    </source>
</evidence>
<dbReference type="InterPro" id="IPR016169">
    <property type="entry name" value="FAD-bd_PCMH_sub2"/>
</dbReference>
<name>K7KPV5_SOYBN</name>
<sequence length="246" mass="27571">MIISFGLLVDHVLDALIVDSEGRVLNRTTMGEDLFWAIRGGGGASFGVIVSWKIINEKTLKKGASGLVYQWQYVADKIHDGLFIRVILSPLTRKTIRAKFHVLFLGNAQELLYVMNQSSPQLGLVAEQKACFHFNPYGGKMGEISEFETPFPHRAGNIYEIQYSVSWNEEGEDVANQYLSSYLNCRDVDIGVDGPGNATYAQASVWGRKYFNRNFDSLVQVKTKVDPSNFFRYEQSIASLASVHSI</sequence>
<evidence type="ECO:0000259" key="3">
    <source>
        <dbReference type="Pfam" id="PF08031"/>
    </source>
</evidence>
<evidence type="ECO:0000256" key="1">
    <source>
        <dbReference type="ARBA" id="ARBA00022630"/>
    </source>
</evidence>
<keyword evidence="2" id="KW-0274">FAD</keyword>
<evidence type="ECO:0000313" key="5">
    <source>
        <dbReference type="EnsemblPlants" id="KRH58393"/>
    </source>
</evidence>
<dbReference type="SUPFAM" id="SSF56176">
    <property type="entry name" value="FAD-binding/transporter-associated domain-like"/>
    <property type="match status" value="1"/>
</dbReference>
<dbReference type="InParanoid" id="K7KPV5"/>
<accession>K7KPV5</accession>
<protein>
    <recommendedName>
        <fullName evidence="3">Berberine/berberine-like domain-containing protein</fullName>
    </recommendedName>
</protein>
<reference evidence="5" key="2">
    <citation type="submission" date="2018-02" db="UniProtKB">
        <authorList>
            <consortium name="EnsemblPlants"/>
        </authorList>
    </citation>
    <scope>IDENTIFICATION</scope>
    <source>
        <strain evidence="5">Williams 82</strain>
    </source>
</reference>
<dbReference type="Proteomes" id="UP000008827">
    <property type="component" value="Chromosome 5"/>
</dbReference>
<dbReference type="Gene3D" id="3.40.462.20">
    <property type="match status" value="2"/>
</dbReference>
<feature type="domain" description="Berberine/berberine-like" evidence="3">
    <location>
        <begin position="181"/>
        <end position="237"/>
    </location>
</feature>
<dbReference type="EMBL" id="CM000838">
    <property type="protein sequence ID" value="KRH58393.1"/>
    <property type="molecule type" value="Genomic_DNA"/>
</dbReference>
<dbReference type="OMA" id="SSYLNCR"/>
<dbReference type="GO" id="GO:0016491">
    <property type="term" value="F:oxidoreductase activity"/>
    <property type="evidence" value="ECO:0007669"/>
    <property type="project" value="InterPro"/>
</dbReference>